<sequence>MLLARRRVATAMMSTNSGYSNMVSMLLAALLTLACISPAQAAIVNATNSQKPGQKSRSNPKLSIILQKIGIHSCPLLIVTLKI</sequence>
<evidence type="ECO:0000256" key="1">
    <source>
        <dbReference type="SAM" id="SignalP"/>
    </source>
</evidence>
<proteinExistence type="predicted"/>
<feature type="chain" id="PRO_5032344330" evidence="1">
    <location>
        <begin position="42"/>
        <end position="83"/>
    </location>
</feature>
<evidence type="ECO:0000313" key="3">
    <source>
        <dbReference type="Proteomes" id="UP000606786"/>
    </source>
</evidence>
<accession>A0A811V688</accession>
<protein>
    <submittedName>
        <fullName evidence="2">(Mediterranean fruit fly) hypothetical protein</fullName>
    </submittedName>
</protein>
<dbReference type="Proteomes" id="UP000606786">
    <property type="component" value="Unassembled WGS sequence"/>
</dbReference>
<dbReference type="PROSITE" id="PS51257">
    <property type="entry name" value="PROKAR_LIPOPROTEIN"/>
    <property type="match status" value="1"/>
</dbReference>
<keyword evidence="3" id="KW-1185">Reference proteome</keyword>
<organism evidence="2 3">
    <name type="scientific">Ceratitis capitata</name>
    <name type="common">Mediterranean fruit fly</name>
    <name type="synonym">Tephritis capitata</name>
    <dbReference type="NCBI Taxonomy" id="7213"/>
    <lineage>
        <taxon>Eukaryota</taxon>
        <taxon>Metazoa</taxon>
        <taxon>Ecdysozoa</taxon>
        <taxon>Arthropoda</taxon>
        <taxon>Hexapoda</taxon>
        <taxon>Insecta</taxon>
        <taxon>Pterygota</taxon>
        <taxon>Neoptera</taxon>
        <taxon>Endopterygota</taxon>
        <taxon>Diptera</taxon>
        <taxon>Brachycera</taxon>
        <taxon>Muscomorpha</taxon>
        <taxon>Tephritoidea</taxon>
        <taxon>Tephritidae</taxon>
        <taxon>Ceratitis</taxon>
        <taxon>Ceratitis</taxon>
    </lineage>
</organism>
<comment type="caution">
    <text evidence="2">The sequence shown here is derived from an EMBL/GenBank/DDBJ whole genome shotgun (WGS) entry which is preliminary data.</text>
</comment>
<reference evidence="2" key="1">
    <citation type="submission" date="2020-11" db="EMBL/GenBank/DDBJ databases">
        <authorList>
            <person name="Whitehead M."/>
        </authorList>
    </citation>
    <scope>NUCLEOTIDE SEQUENCE</scope>
    <source>
        <strain evidence="2">EGII</strain>
    </source>
</reference>
<keyword evidence="1" id="KW-0732">Signal</keyword>
<dbReference type="AlphaFoldDB" id="A0A811V688"/>
<name>A0A811V688_CERCA</name>
<dbReference type="EMBL" id="CAJHJT010000034">
    <property type="protein sequence ID" value="CAD7006341.1"/>
    <property type="molecule type" value="Genomic_DNA"/>
</dbReference>
<feature type="signal peptide" evidence="1">
    <location>
        <begin position="1"/>
        <end position="41"/>
    </location>
</feature>
<evidence type="ECO:0000313" key="2">
    <source>
        <dbReference type="EMBL" id="CAD7006341.1"/>
    </source>
</evidence>
<gene>
    <name evidence="2" type="ORF">CCAP1982_LOCUS14663</name>
</gene>